<accession>A0AAV3YKH9</accession>
<dbReference type="EMBL" id="BLXT01001064">
    <property type="protein sequence ID" value="GFN82989.1"/>
    <property type="molecule type" value="Genomic_DNA"/>
</dbReference>
<proteinExistence type="predicted"/>
<reference evidence="1 2" key="1">
    <citation type="journal article" date="2021" name="Elife">
        <title>Chloroplast acquisition without the gene transfer in kleptoplastic sea slugs, Plakobranchus ocellatus.</title>
        <authorList>
            <person name="Maeda T."/>
            <person name="Takahashi S."/>
            <person name="Yoshida T."/>
            <person name="Shimamura S."/>
            <person name="Takaki Y."/>
            <person name="Nagai Y."/>
            <person name="Toyoda A."/>
            <person name="Suzuki Y."/>
            <person name="Arimoto A."/>
            <person name="Ishii H."/>
            <person name="Satoh N."/>
            <person name="Nishiyama T."/>
            <person name="Hasebe M."/>
            <person name="Maruyama T."/>
            <person name="Minagawa J."/>
            <person name="Obokata J."/>
            <person name="Shigenobu S."/>
        </authorList>
    </citation>
    <scope>NUCLEOTIDE SEQUENCE [LARGE SCALE GENOMIC DNA]</scope>
</reference>
<dbReference type="Proteomes" id="UP000735302">
    <property type="component" value="Unassembled WGS sequence"/>
</dbReference>
<comment type="caution">
    <text evidence="1">The sequence shown here is derived from an EMBL/GenBank/DDBJ whole genome shotgun (WGS) entry which is preliminary data.</text>
</comment>
<sequence>MNSCRLRPFRVLECLLHILAACLLVEFSLKLSRVSWPFYSYRSSQNGALRSFPSRGVGGTVVSESALRSTGTLLSRVGAPLPAPWPDAGPKGLRSFCCGLAICKNQNLSIEVLQHFMAS</sequence>
<dbReference type="AlphaFoldDB" id="A0AAV3YKH9"/>
<gene>
    <name evidence="1" type="ORF">PoB_000949500</name>
</gene>
<evidence type="ECO:0000313" key="1">
    <source>
        <dbReference type="EMBL" id="GFN82989.1"/>
    </source>
</evidence>
<protein>
    <recommendedName>
        <fullName evidence="3">Secreted protein</fullName>
    </recommendedName>
</protein>
<organism evidence="1 2">
    <name type="scientific">Plakobranchus ocellatus</name>
    <dbReference type="NCBI Taxonomy" id="259542"/>
    <lineage>
        <taxon>Eukaryota</taxon>
        <taxon>Metazoa</taxon>
        <taxon>Spiralia</taxon>
        <taxon>Lophotrochozoa</taxon>
        <taxon>Mollusca</taxon>
        <taxon>Gastropoda</taxon>
        <taxon>Heterobranchia</taxon>
        <taxon>Euthyneura</taxon>
        <taxon>Panpulmonata</taxon>
        <taxon>Sacoglossa</taxon>
        <taxon>Placobranchoidea</taxon>
        <taxon>Plakobranchidae</taxon>
        <taxon>Plakobranchus</taxon>
    </lineage>
</organism>
<keyword evidence="2" id="KW-1185">Reference proteome</keyword>
<evidence type="ECO:0008006" key="3">
    <source>
        <dbReference type="Google" id="ProtNLM"/>
    </source>
</evidence>
<name>A0AAV3YKH9_9GAST</name>
<evidence type="ECO:0000313" key="2">
    <source>
        <dbReference type="Proteomes" id="UP000735302"/>
    </source>
</evidence>